<dbReference type="GO" id="GO:0003824">
    <property type="term" value="F:catalytic activity"/>
    <property type="evidence" value="ECO:0007669"/>
    <property type="project" value="UniProtKB-KW"/>
</dbReference>
<evidence type="ECO:0000256" key="1">
    <source>
        <dbReference type="ARBA" id="ARBA00023268"/>
    </source>
</evidence>
<gene>
    <name evidence="4" type="ORF">EPI10_024008</name>
</gene>
<sequence length="94" mass="10734">MLSWIRSNQIMLVRFGVFSNLLAIIRASMTKLLRKTAPFKWTVSFEKLKTVLTQAPVLFQPESWKDYVVYSDASHSGLGCVLMQDGKVMTYASR</sequence>
<protein>
    <submittedName>
        <fullName evidence="4">Retrovirus-related Pol polyprotein from transposon 17.6</fullName>
    </submittedName>
</protein>
<dbReference type="Proteomes" id="UP000325315">
    <property type="component" value="Unassembled WGS sequence"/>
</dbReference>
<name>A0A5B6VX74_9ROSI</name>
<dbReference type="AlphaFoldDB" id="A0A5B6VX74"/>
<keyword evidence="2" id="KW-0472">Membrane</keyword>
<organism evidence="4 5">
    <name type="scientific">Gossypium australe</name>
    <dbReference type="NCBI Taxonomy" id="47621"/>
    <lineage>
        <taxon>Eukaryota</taxon>
        <taxon>Viridiplantae</taxon>
        <taxon>Streptophyta</taxon>
        <taxon>Embryophyta</taxon>
        <taxon>Tracheophyta</taxon>
        <taxon>Spermatophyta</taxon>
        <taxon>Magnoliopsida</taxon>
        <taxon>eudicotyledons</taxon>
        <taxon>Gunneridae</taxon>
        <taxon>Pentapetalae</taxon>
        <taxon>rosids</taxon>
        <taxon>malvids</taxon>
        <taxon>Malvales</taxon>
        <taxon>Malvaceae</taxon>
        <taxon>Malvoideae</taxon>
        <taxon>Gossypium</taxon>
    </lineage>
</organism>
<dbReference type="SUPFAM" id="SSF56672">
    <property type="entry name" value="DNA/RNA polymerases"/>
    <property type="match status" value="1"/>
</dbReference>
<accession>A0A5B6VX74</accession>
<dbReference type="PANTHER" id="PTHR37984:SF5">
    <property type="entry name" value="PROTEIN NYNRIN-LIKE"/>
    <property type="match status" value="1"/>
</dbReference>
<dbReference type="InterPro" id="IPR043128">
    <property type="entry name" value="Rev_trsase/Diguanyl_cyclase"/>
</dbReference>
<evidence type="ECO:0000313" key="5">
    <source>
        <dbReference type="Proteomes" id="UP000325315"/>
    </source>
</evidence>
<comment type="caution">
    <text evidence="4">The sequence shown here is derived from an EMBL/GenBank/DDBJ whole genome shotgun (WGS) entry which is preliminary data.</text>
</comment>
<keyword evidence="2" id="KW-1133">Transmembrane helix</keyword>
<evidence type="ECO:0000313" key="4">
    <source>
        <dbReference type="EMBL" id="KAA3473646.1"/>
    </source>
</evidence>
<reference evidence="5" key="1">
    <citation type="journal article" date="2019" name="Plant Biotechnol. J.">
        <title>Genome sequencing of the Australian wild diploid species Gossypium australe highlights disease resistance and delayed gland morphogenesis.</title>
        <authorList>
            <person name="Cai Y."/>
            <person name="Cai X."/>
            <person name="Wang Q."/>
            <person name="Wang P."/>
            <person name="Zhang Y."/>
            <person name="Cai C."/>
            <person name="Xu Y."/>
            <person name="Wang K."/>
            <person name="Zhou Z."/>
            <person name="Wang C."/>
            <person name="Geng S."/>
            <person name="Li B."/>
            <person name="Dong Q."/>
            <person name="Hou Y."/>
            <person name="Wang H."/>
            <person name="Ai P."/>
            <person name="Liu Z."/>
            <person name="Yi F."/>
            <person name="Sun M."/>
            <person name="An G."/>
            <person name="Cheng J."/>
            <person name="Zhang Y."/>
            <person name="Shi Q."/>
            <person name="Xie Y."/>
            <person name="Shi X."/>
            <person name="Chang Y."/>
            <person name="Huang F."/>
            <person name="Chen Y."/>
            <person name="Hong S."/>
            <person name="Mi L."/>
            <person name="Sun Q."/>
            <person name="Zhang L."/>
            <person name="Zhou B."/>
            <person name="Peng R."/>
            <person name="Zhang X."/>
            <person name="Liu F."/>
        </authorList>
    </citation>
    <scope>NUCLEOTIDE SEQUENCE [LARGE SCALE GENOMIC DNA]</scope>
    <source>
        <strain evidence="5">cv. PA1801</strain>
    </source>
</reference>
<dbReference type="InterPro" id="IPR041577">
    <property type="entry name" value="RT_RNaseH_2"/>
</dbReference>
<keyword evidence="5" id="KW-1185">Reference proteome</keyword>
<proteinExistence type="predicted"/>
<dbReference type="InterPro" id="IPR050951">
    <property type="entry name" value="Retrovirus_Pol_polyprotein"/>
</dbReference>
<evidence type="ECO:0000259" key="3">
    <source>
        <dbReference type="Pfam" id="PF17919"/>
    </source>
</evidence>
<keyword evidence="2" id="KW-0812">Transmembrane</keyword>
<feature type="domain" description="Reverse transcriptase/retrotransposon-derived protein RNase H-like" evidence="3">
    <location>
        <begin position="44"/>
        <end position="94"/>
    </location>
</feature>
<feature type="transmembrane region" description="Helical" evidence="2">
    <location>
        <begin position="12"/>
        <end position="29"/>
    </location>
</feature>
<dbReference type="OrthoDB" id="1738613at2759"/>
<dbReference type="Gene3D" id="3.30.70.270">
    <property type="match status" value="1"/>
</dbReference>
<dbReference type="PANTHER" id="PTHR37984">
    <property type="entry name" value="PROTEIN CBG26694"/>
    <property type="match status" value="1"/>
</dbReference>
<dbReference type="InterPro" id="IPR043502">
    <property type="entry name" value="DNA/RNA_pol_sf"/>
</dbReference>
<keyword evidence="1" id="KW-0511">Multifunctional enzyme</keyword>
<dbReference type="Pfam" id="PF17919">
    <property type="entry name" value="RT_RNaseH_2"/>
    <property type="match status" value="1"/>
</dbReference>
<evidence type="ECO:0000256" key="2">
    <source>
        <dbReference type="SAM" id="Phobius"/>
    </source>
</evidence>
<dbReference type="EMBL" id="SMMG02000005">
    <property type="protein sequence ID" value="KAA3473646.1"/>
    <property type="molecule type" value="Genomic_DNA"/>
</dbReference>